<keyword evidence="2" id="KW-1185">Reference proteome</keyword>
<accession>A0AAV4G5K6</accession>
<name>A0AAV4G5K6_9GAST</name>
<evidence type="ECO:0000313" key="2">
    <source>
        <dbReference type="Proteomes" id="UP000762676"/>
    </source>
</evidence>
<dbReference type="EMBL" id="BMAT01001167">
    <property type="protein sequence ID" value="GFR81023.1"/>
    <property type="molecule type" value="Genomic_DNA"/>
</dbReference>
<gene>
    <name evidence="1" type="ORF">ElyMa_000594200</name>
</gene>
<proteinExistence type="predicted"/>
<evidence type="ECO:0000313" key="1">
    <source>
        <dbReference type="EMBL" id="GFR81023.1"/>
    </source>
</evidence>
<reference evidence="1 2" key="1">
    <citation type="journal article" date="2021" name="Elife">
        <title>Chloroplast acquisition without the gene transfer in kleptoplastic sea slugs, Plakobranchus ocellatus.</title>
        <authorList>
            <person name="Maeda T."/>
            <person name="Takahashi S."/>
            <person name="Yoshida T."/>
            <person name="Shimamura S."/>
            <person name="Takaki Y."/>
            <person name="Nagai Y."/>
            <person name="Toyoda A."/>
            <person name="Suzuki Y."/>
            <person name="Arimoto A."/>
            <person name="Ishii H."/>
            <person name="Satoh N."/>
            <person name="Nishiyama T."/>
            <person name="Hasebe M."/>
            <person name="Maruyama T."/>
            <person name="Minagawa J."/>
            <person name="Obokata J."/>
            <person name="Shigenobu S."/>
        </authorList>
    </citation>
    <scope>NUCLEOTIDE SEQUENCE [LARGE SCALE GENOMIC DNA]</scope>
</reference>
<dbReference type="AlphaFoldDB" id="A0AAV4G5K6"/>
<sequence length="108" mass="11746">MSHVTWCLFLTKEPNERITHNLDSLTSKCLERPAGQTRMLPSQVLVPPTRPRPAEVAAVMVRTGLTQHVMSVAKESAPGLVFVLPLNIFSHSCSACLLVVLIASVSVI</sequence>
<organism evidence="1 2">
    <name type="scientific">Elysia marginata</name>
    <dbReference type="NCBI Taxonomy" id="1093978"/>
    <lineage>
        <taxon>Eukaryota</taxon>
        <taxon>Metazoa</taxon>
        <taxon>Spiralia</taxon>
        <taxon>Lophotrochozoa</taxon>
        <taxon>Mollusca</taxon>
        <taxon>Gastropoda</taxon>
        <taxon>Heterobranchia</taxon>
        <taxon>Euthyneura</taxon>
        <taxon>Panpulmonata</taxon>
        <taxon>Sacoglossa</taxon>
        <taxon>Placobranchoidea</taxon>
        <taxon>Plakobranchidae</taxon>
        <taxon>Elysia</taxon>
    </lineage>
</organism>
<protein>
    <submittedName>
        <fullName evidence="1">Uncharacterized protein</fullName>
    </submittedName>
</protein>
<comment type="caution">
    <text evidence="1">The sequence shown here is derived from an EMBL/GenBank/DDBJ whole genome shotgun (WGS) entry which is preliminary data.</text>
</comment>
<dbReference type="Proteomes" id="UP000762676">
    <property type="component" value="Unassembled WGS sequence"/>
</dbReference>